<dbReference type="EMBL" id="SLXK01000060">
    <property type="protein sequence ID" value="TCP19712.1"/>
    <property type="molecule type" value="Genomic_DNA"/>
</dbReference>
<gene>
    <name evidence="2" type="ORF">EV207_16018</name>
</gene>
<keyword evidence="3" id="KW-1185">Reference proteome</keyword>
<proteinExistence type="predicted"/>
<comment type="caution">
    <text evidence="2">The sequence shown here is derived from an EMBL/GenBank/DDBJ whole genome shotgun (WGS) entry which is preliminary data.</text>
</comment>
<dbReference type="AlphaFoldDB" id="A0A4R2NEZ9"/>
<dbReference type="Proteomes" id="UP000295416">
    <property type="component" value="Unassembled WGS sequence"/>
</dbReference>
<sequence length="116" mass="14045">MLQAVSANIQIIDTLIKWLAPIIRHYKLNIIYYLINPLDHEFPRFTILIIFIICLRYYYRHHKKSNPISEANQQQIKIENTNIIHVGKRKEYYHKRQKRNPCIYHGLKLTFSTFFG</sequence>
<reference evidence="2 3" key="1">
    <citation type="submission" date="2019-03" db="EMBL/GenBank/DDBJ databases">
        <title>Genomic Encyclopedia of Type Strains, Phase IV (KMG-IV): sequencing the most valuable type-strain genomes for metagenomic binning, comparative biology and taxonomic classification.</title>
        <authorList>
            <person name="Goeker M."/>
        </authorList>
    </citation>
    <scope>NUCLEOTIDE SEQUENCE [LARGE SCALE GENOMIC DNA]</scope>
    <source>
        <strain evidence="2 3">DSM 19377</strain>
    </source>
</reference>
<name>A0A4R2NEZ9_9BACL</name>
<keyword evidence="1" id="KW-0472">Membrane</keyword>
<evidence type="ECO:0000313" key="3">
    <source>
        <dbReference type="Proteomes" id="UP000295416"/>
    </source>
</evidence>
<keyword evidence="1" id="KW-1133">Transmembrane helix</keyword>
<accession>A0A4R2NEZ9</accession>
<organism evidence="2 3">
    <name type="scientific">Scopulibacillus darangshiensis</name>
    <dbReference type="NCBI Taxonomy" id="442528"/>
    <lineage>
        <taxon>Bacteria</taxon>
        <taxon>Bacillati</taxon>
        <taxon>Bacillota</taxon>
        <taxon>Bacilli</taxon>
        <taxon>Bacillales</taxon>
        <taxon>Sporolactobacillaceae</taxon>
        <taxon>Scopulibacillus</taxon>
    </lineage>
</organism>
<protein>
    <submittedName>
        <fullName evidence="2">Uncharacterized protein</fullName>
    </submittedName>
</protein>
<feature type="transmembrane region" description="Helical" evidence="1">
    <location>
        <begin position="42"/>
        <end position="59"/>
    </location>
</feature>
<evidence type="ECO:0000256" key="1">
    <source>
        <dbReference type="SAM" id="Phobius"/>
    </source>
</evidence>
<keyword evidence="1" id="KW-0812">Transmembrane</keyword>
<evidence type="ECO:0000313" key="2">
    <source>
        <dbReference type="EMBL" id="TCP19712.1"/>
    </source>
</evidence>